<name>A0A5A9GYF9_AZOLI</name>
<dbReference type="Proteomes" id="UP000324927">
    <property type="component" value="Unassembled WGS sequence"/>
</dbReference>
<feature type="domain" description="VOC" evidence="1">
    <location>
        <begin position="2"/>
        <end position="127"/>
    </location>
</feature>
<dbReference type="InterPro" id="IPR029068">
    <property type="entry name" value="Glyas_Bleomycin-R_OHBP_Dase"/>
</dbReference>
<organism evidence="2 3">
    <name type="scientific">Azospirillum lipoferum</name>
    <dbReference type="NCBI Taxonomy" id="193"/>
    <lineage>
        <taxon>Bacteria</taxon>
        <taxon>Pseudomonadati</taxon>
        <taxon>Pseudomonadota</taxon>
        <taxon>Alphaproteobacteria</taxon>
        <taxon>Rhodospirillales</taxon>
        <taxon>Azospirillaceae</taxon>
        <taxon>Azospirillum</taxon>
    </lineage>
</organism>
<sequence>MKFGYTILYVPDVAASLAFFEKAFGLSRRFLAETGDYGELDTGSTTLSFASQELALSHHPAGYVFASASEKPLGVEIALVTGDVEAAHATALAAGATELAPPKAMPWGQTVSFIRCPDGTLVELCTPVGG</sequence>
<evidence type="ECO:0000313" key="2">
    <source>
        <dbReference type="EMBL" id="KAA0598549.1"/>
    </source>
</evidence>
<proteinExistence type="predicted"/>
<protein>
    <submittedName>
        <fullName evidence="2">VOC family protein</fullName>
    </submittedName>
</protein>
<dbReference type="InterPro" id="IPR004360">
    <property type="entry name" value="Glyas_Fos-R_dOase_dom"/>
</dbReference>
<dbReference type="Gene3D" id="3.10.180.10">
    <property type="entry name" value="2,3-Dihydroxybiphenyl 1,2-Dioxygenase, domain 1"/>
    <property type="match status" value="1"/>
</dbReference>
<accession>A0A5A9GYF9</accession>
<dbReference type="RefSeq" id="WP_149230112.1">
    <property type="nucleotide sequence ID" value="NZ_JALJXJ010000002.1"/>
</dbReference>
<reference evidence="2 3" key="1">
    <citation type="submission" date="2019-08" db="EMBL/GenBank/DDBJ databases">
        <authorList>
            <person name="Grouzdev D."/>
            <person name="Tikhonova E."/>
            <person name="Kravchenko I."/>
        </authorList>
    </citation>
    <scope>NUCLEOTIDE SEQUENCE [LARGE SCALE GENOMIC DNA]</scope>
    <source>
        <strain evidence="2 3">59b</strain>
    </source>
</reference>
<dbReference type="AlphaFoldDB" id="A0A5A9GYF9"/>
<evidence type="ECO:0000313" key="3">
    <source>
        <dbReference type="Proteomes" id="UP000324927"/>
    </source>
</evidence>
<dbReference type="Pfam" id="PF00903">
    <property type="entry name" value="Glyoxalase"/>
    <property type="match status" value="1"/>
</dbReference>
<comment type="caution">
    <text evidence="2">The sequence shown here is derived from an EMBL/GenBank/DDBJ whole genome shotgun (WGS) entry which is preliminary data.</text>
</comment>
<dbReference type="PROSITE" id="PS51819">
    <property type="entry name" value="VOC"/>
    <property type="match status" value="1"/>
</dbReference>
<dbReference type="SUPFAM" id="SSF54593">
    <property type="entry name" value="Glyoxalase/Bleomycin resistance protein/Dihydroxybiphenyl dioxygenase"/>
    <property type="match status" value="1"/>
</dbReference>
<dbReference type="InterPro" id="IPR037523">
    <property type="entry name" value="VOC_core"/>
</dbReference>
<evidence type="ECO:0000259" key="1">
    <source>
        <dbReference type="PROSITE" id="PS51819"/>
    </source>
</evidence>
<dbReference type="OrthoDB" id="9798430at2"/>
<keyword evidence="3" id="KW-1185">Reference proteome</keyword>
<gene>
    <name evidence="2" type="ORF">FZ942_05590</name>
</gene>
<dbReference type="EMBL" id="VTTN01000001">
    <property type="protein sequence ID" value="KAA0598549.1"/>
    <property type="molecule type" value="Genomic_DNA"/>
</dbReference>